<reference evidence="2" key="1">
    <citation type="submission" date="2023-03" db="EMBL/GenBank/DDBJ databases">
        <title>Massive genome expansion in bonnet fungi (Mycena s.s.) driven by repeated elements and novel gene families across ecological guilds.</title>
        <authorList>
            <consortium name="Lawrence Berkeley National Laboratory"/>
            <person name="Harder C.B."/>
            <person name="Miyauchi S."/>
            <person name="Viragh M."/>
            <person name="Kuo A."/>
            <person name="Thoen E."/>
            <person name="Andreopoulos B."/>
            <person name="Lu D."/>
            <person name="Skrede I."/>
            <person name="Drula E."/>
            <person name="Henrissat B."/>
            <person name="Morin E."/>
            <person name="Kohler A."/>
            <person name="Barry K."/>
            <person name="LaButti K."/>
            <person name="Morin E."/>
            <person name="Salamov A."/>
            <person name="Lipzen A."/>
            <person name="Mereny Z."/>
            <person name="Hegedus B."/>
            <person name="Baldrian P."/>
            <person name="Stursova M."/>
            <person name="Weitz H."/>
            <person name="Taylor A."/>
            <person name="Grigoriev I.V."/>
            <person name="Nagy L.G."/>
            <person name="Martin F."/>
            <person name="Kauserud H."/>
        </authorList>
    </citation>
    <scope>NUCLEOTIDE SEQUENCE</scope>
    <source>
        <strain evidence="2">CBHHK002</strain>
    </source>
</reference>
<accession>A0AAD7F4D5</accession>
<keyword evidence="1" id="KW-0472">Membrane</keyword>
<comment type="caution">
    <text evidence="2">The sequence shown here is derived from an EMBL/GenBank/DDBJ whole genome shotgun (WGS) entry which is preliminary data.</text>
</comment>
<evidence type="ECO:0000256" key="1">
    <source>
        <dbReference type="SAM" id="Phobius"/>
    </source>
</evidence>
<name>A0AAD7F4D5_9AGAR</name>
<proteinExistence type="predicted"/>
<evidence type="ECO:0000313" key="3">
    <source>
        <dbReference type="Proteomes" id="UP001218218"/>
    </source>
</evidence>
<dbReference type="AlphaFoldDB" id="A0AAD7F4D5"/>
<dbReference type="Proteomes" id="UP001218218">
    <property type="component" value="Unassembled WGS sequence"/>
</dbReference>
<keyword evidence="3" id="KW-1185">Reference proteome</keyword>
<sequence length="164" mass="18113">MRKNPQGDHIPCGGSGWGCRFFRRSCHRVIELGTKPSRGTLSRGVRTLGGNCFWALTLANLYSTGFIVCRMWRVKKTASWSETSLAWFLSILIESAALQAVWLTISTMTLLFRSDAQFFTSDSFPAILGISNTMIHARVGLGWSQSSAGSREKTLTNKSSENGI</sequence>
<keyword evidence="1" id="KW-1133">Transmembrane helix</keyword>
<feature type="transmembrane region" description="Helical" evidence="1">
    <location>
        <begin position="52"/>
        <end position="73"/>
    </location>
</feature>
<keyword evidence="1" id="KW-0812">Transmembrane</keyword>
<organism evidence="2 3">
    <name type="scientific">Mycena albidolilacea</name>
    <dbReference type="NCBI Taxonomy" id="1033008"/>
    <lineage>
        <taxon>Eukaryota</taxon>
        <taxon>Fungi</taxon>
        <taxon>Dikarya</taxon>
        <taxon>Basidiomycota</taxon>
        <taxon>Agaricomycotina</taxon>
        <taxon>Agaricomycetes</taxon>
        <taxon>Agaricomycetidae</taxon>
        <taxon>Agaricales</taxon>
        <taxon>Marasmiineae</taxon>
        <taxon>Mycenaceae</taxon>
        <taxon>Mycena</taxon>
    </lineage>
</organism>
<gene>
    <name evidence="2" type="ORF">DFH08DRAFT_839862</name>
</gene>
<evidence type="ECO:0000313" key="2">
    <source>
        <dbReference type="EMBL" id="KAJ7364750.1"/>
    </source>
</evidence>
<dbReference type="EMBL" id="JARIHO010000003">
    <property type="protein sequence ID" value="KAJ7364750.1"/>
    <property type="molecule type" value="Genomic_DNA"/>
</dbReference>
<protein>
    <submittedName>
        <fullName evidence="2">Uncharacterized protein</fullName>
    </submittedName>
</protein>
<feature type="transmembrane region" description="Helical" evidence="1">
    <location>
        <begin position="85"/>
        <end position="105"/>
    </location>
</feature>